<dbReference type="Proteomes" id="UP000439986">
    <property type="component" value="Unassembled WGS sequence"/>
</dbReference>
<organism evidence="1 2">
    <name type="scientific">Duganella aquatilis</name>
    <dbReference type="NCBI Taxonomy" id="2666082"/>
    <lineage>
        <taxon>Bacteria</taxon>
        <taxon>Pseudomonadati</taxon>
        <taxon>Pseudomonadota</taxon>
        <taxon>Betaproteobacteria</taxon>
        <taxon>Burkholderiales</taxon>
        <taxon>Oxalobacteraceae</taxon>
        <taxon>Telluria group</taxon>
        <taxon>Duganella</taxon>
    </lineage>
</organism>
<accession>A0A844D9N4</accession>
<proteinExistence type="predicted"/>
<reference evidence="1 2" key="1">
    <citation type="submission" date="2019-11" db="EMBL/GenBank/DDBJ databases">
        <title>Novel species isolated from a subtropical stream in China.</title>
        <authorList>
            <person name="Lu H."/>
        </authorList>
    </citation>
    <scope>NUCLEOTIDE SEQUENCE [LARGE SCALE GENOMIC DNA]</scope>
    <source>
        <strain evidence="1 2">FT26W</strain>
    </source>
</reference>
<name>A0A844D9N4_9BURK</name>
<comment type="caution">
    <text evidence="1">The sequence shown here is derived from an EMBL/GenBank/DDBJ whole genome shotgun (WGS) entry which is preliminary data.</text>
</comment>
<evidence type="ECO:0000313" key="1">
    <source>
        <dbReference type="EMBL" id="MRW83744.1"/>
    </source>
</evidence>
<evidence type="ECO:0000313" key="2">
    <source>
        <dbReference type="Proteomes" id="UP000439986"/>
    </source>
</evidence>
<dbReference type="EMBL" id="WKJL01000003">
    <property type="protein sequence ID" value="MRW83744.1"/>
    <property type="molecule type" value="Genomic_DNA"/>
</dbReference>
<gene>
    <name evidence="1" type="ORF">GJ698_06505</name>
</gene>
<keyword evidence="2" id="KW-1185">Reference proteome</keyword>
<dbReference type="RefSeq" id="WP_154356805.1">
    <property type="nucleotide sequence ID" value="NZ_WKJL01000003.1"/>
</dbReference>
<sequence length="161" mass="17557">MTHKHRPADCPQHEIGTSADTGLAQAHHAPKSQLHEFGFKSSSLQAEQISNLAVLLATWADAIGGGDPVVSIIDNEVGPFVLWQYAKQDVIVKCFGTDVVRGPTGWGSETPLLLALPSLQLVFELLRQTELIRQPITDCPYIRLGPIPGTVLDAVDRFHFP</sequence>
<protein>
    <submittedName>
        <fullName evidence="1">Uncharacterized protein</fullName>
    </submittedName>
</protein>
<dbReference type="AlphaFoldDB" id="A0A844D9N4"/>